<protein>
    <submittedName>
        <fullName evidence="1">Uncharacterized protein</fullName>
    </submittedName>
</protein>
<sequence>MTPDRMAFVASAQGVDGEGVPVSAVVLCWPTVPQAWVEVGYCLRAMLVERGRMLPGIPLPARASWLRDCAPQLAAPFQRTALAEETSVAALLSRAAMRVAVTVVGVGPNRVAAPSSRAMPLEGCLTTFDREASSASKRDCAFVVSAAQPESIRAEYLDSLELARSRMPGSSLLRDLQLTFLPSGTEPLPTELANVVATSVLRHLQSHGDTDAVFDAARSKFANDPFPRGWGKTRLKRATR</sequence>
<accession>A0AAU8MWG2</accession>
<proteinExistence type="predicted"/>
<name>A0AAU8MWG2_9GAMM</name>
<gene>
    <name evidence="1" type="ORF">ABU614_07100</name>
</gene>
<dbReference type="EMBL" id="CP159925">
    <property type="protein sequence ID" value="XCO76545.1"/>
    <property type="molecule type" value="Genomic_DNA"/>
</dbReference>
<organism evidence="1">
    <name type="scientific">Lysobacter firmicutimachus</name>
    <dbReference type="NCBI Taxonomy" id="1792846"/>
    <lineage>
        <taxon>Bacteria</taxon>
        <taxon>Pseudomonadati</taxon>
        <taxon>Pseudomonadota</taxon>
        <taxon>Gammaproteobacteria</taxon>
        <taxon>Lysobacterales</taxon>
        <taxon>Lysobacteraceae</taxon>
        <taxon>Lysobacter</taxon>
    </lineage>
</organism>
<dbReference type="AlphaFoldDB" id="A0AAU8MWG2"/>
<reference evidence="1" key="1">
    <citation type="submission" date="2024-06" db="EMBL/GenBank/DDBJ databases">
        <authorList>
            <person name="Li S."/>
        </authorList>
    </citation>
    <scope>NUCLEOTIDE SEQUENCE</scope>
    <source>
        <strain evidence="1">SR10</strain>
    </source>
</reference>
<dbReference type="RefSeq" id="WP_363799868.1">
    <property type="nucleotide sequence ID" value="NZ_CP159925.1"/>
</dbReference>
<evidence type="ECO:0000313" key="1">
    <source>
        <dbReference type="EMBL" id="XCO76545.1"/>
    </source>
</evidence>